<evidence type="ECO:0000256" key="4">
    <source>
        <dbReference type="ARBA" id="ARBA00022723"/>
    </source>
</evidence>
<name>A0AAD8PD76_BABGI</name>
<comment type="cofactor">
    <cofactor evidence="1">
        <name>[4Fe-4S] cluster</name>
        <dbReference type="ChEBI" id="CHEBI:49883"/>
    </cofactor>
</comment>
<keyword evidence="9" id="KW-0408">Iron</keyword>
<dbReference type="GO" id="GO:0006974">
    <property type="term" value="P:DNA damage response"/>
    <property type="evidence" value="ECO:0007669"/>
    <property type="project" value="UniProtKB-ARBA"/>
</dbReference>
<evidence type="ECO:0000256" key="3">
    <source>
        <dbReference type="ARBA" id="ARBA00008435"/>
    </source>
</evidence>
<dbReference type="NCBIfam" id="TIGR00604">
    <property type="entry name" value="rad3"/>
    <property type="match status" value="1"/>
</dbReference>
<dbReference type="Pfam" id="PF13307">
    <property type="entry name" value="Helicase_C_2"/>
    <property type="match status" value="1"/>
</dbReference>
<accession>A0AAD8PD76</accession>
<evidence type="ECO:0000259" key="14">
    <source>
        <dbReference type="PROSITE" id="PS51193"/>
    </source>
</evidence>
<dbReference type="InterPro" id="IPR027417">
    <property type="entry name" value="P-loop_NTPase"/>
</dbReference>
<evidence type="ECO:0000256" key="6">
    <source>
        <dbReference type="ARBA" id="ARBA00022801"/>
    </source>
</evidence>
<dbReference type="GO" id="GO:0051536">
    <property type="term" value="F:iron-sulfur cluster binding"/>
    <property type="evidence" value="ECO:0007669"/>
    <property type="project" value="UniProtKB-KW"/>
</dbReference>
<dbReference type="AlphaFoldDB" id="A0AAD8PD76"/>
<dbReference type="EMBL" id="JAVEPI010000004">
    <property type="protein sequence ID" value="KAK1442459.1"/>
    <property type="molecule type" value="Genomic_DNA"/>
</dbReference>
<evidence type="ECO:0000256" key="12">
    <source>
        <dbReference type="ARBA" id="ARBA00023242"/>
    </source>
</evidence>
<evidence type="ECO:0000313" key="15">
    <source>
        <dbReference type="EMBL" id="KAK1442459.1"/>
    </source>
</evidence>
<dbReference type="GO" id="GO:0005634">
    <property type="term" value="C:nucleus"/>
    <property type="evidence" value="ECO:0007669"/>
    <property type="project" value="UniProtKB-SubCell"/>
</dbReference>
<evidence type="ECO:0000256" key="5">
    <source>
        <dbReference type="ARBA" id="ARBA00022741"/>
    </source>
</evidence>
<comment type="caution">
    <text evidence="15">The sequence shown here is derived from an EMBL/GenBank/DDBJ whole genome shotgun (WGS) entry which is preliminary data.</text>
</comment>
<dbReference type="GO" id="GO:0034085">
    <property type="term" value="P:establishment of sister chromatid cohesion"/>
    <property type="evidence" value="ECO:0007669"/>
    <property type="project" value="TreeGrafter"/>
</dbReference>
<evidence type="ECO:0000256" key="2">
    <source>
        <dbReference type="ARBA" id="ARBA00004123"/>
    </source>
</evidence>
<dbReference type="InterPro" id="IPR010614">
    <property type="entry name" value="RAD3-like_helicase_DEAD"/>
</dbReference>
<dbReference type="InterPro" id="IPR045028">
    <property type="entry name" value="DinG/Rad3-like"/>
</dbReference>
<evidence type="ECO:0000256" key="9">
    <source>
        <dbReference type="ARBA" id="ARBA00023004"/>
    </source>
</evidence>
<evidence type="ECO:0000256" key="8">
    <source>
        <dbReference type="ARBA" id="ARBA00022840"/>
    </source>
</evidence>
<dbReference type="SMART" id="SM00488">
    <property type="entry name" value="DEXDc2"/>
    <property type="match status" value="1"/>
</dbReference>
<keyword evidence="11" id="KW-0413">Isomerase</keyword>
<dbReference type="GO" id="GO:0005524">
    <property type="term" value="F:ATP binding"/>
    <property type="evidence" value="ECO:0007669"/>
    <property type="project" value="UniProtKB-KW"/>
</dbReference>
<gene>
    <name evidence="15" type="ORF">BgAZ_404890</name>
</gene>
<comment type="similarity">
    <text evidence="3">Belongs to the DEAD box helicase family. DEAH subfamily. DDX11/CHL1 sub-subfamily.</text>
</comment>
<organism evidence="15 16">
    <name type="scientific">Babesia gibsoni</name>
    <dbReference type="NCBI Taxonomy" id="33632"/>
    <lineage>
        <taxon>Eukaryota</taxon>
        <taxon>Sar</taxon>
        <taxon>Alveolata</taxon>
        <taxon>Apicomplexa</taxon>
        <taxon>Aconoidasida</taxon>
        <taxon>Piroplasmida</taxon>
        <taxon>Babesiidae</taxon>
        <taxon>Babesia</taxon>
    </lineage>
</organism>
<dbReference type="GO" id="GO:0006139">
    <property type="term" value="P:nucleobase-containing compound metabolic process"/>
    <property type="evidence" value="ECO:0007669"/>
    <property type="project" value="InterPro"/>
</dbReference>
<dbReference type="PROSITE" id="PS00690">
    <property type="entry name" value="DEAH_ATP_HELICASE"/>
    <property type="match status" value="1"/>
</dbReference>
<evidence type="ECO:0000256" key="13">
    <source>
        <dbReference type="SAM" id="MobiDB-lite"/>
    </source>
</evidence>
<sequence length="784" mass="88002">MEGDAFSRFFLPFEAYPSQLEFMRDACRCFEESRFGLFESPTGSGKTIAILSSALTWLKENRLNDAMSRLRVGQAPDNAPPWVTVNTERQIKAMAESLVASEYEAIVNKRKAIQKDVIITESGIRLRPGAKRQRRELQGNSIPPDDDGKPSRDKVQIIICSRTFSQLEQYVKEFRRLDELTDNVRLGIALGRTHACINSSVRSKCRSNEEFNNECRSSACDFKGNVDQLAEFAACFPMDIEDLKDAGKGICGCPYYASLKNIPDSDVVLAPYVSVFQESIRKALGIRTEGSIIIIDEAHNLADAITEAHSSVISAKEMLALTRQCRSFIQKFFKSVDDPNKEGIERIIRAAEALSDCCKLEGETRSSDGTIVLSISAFIVRMELESTMFHEILNFLACGDFCKRLRGWAERLWNGENKGNENKPLDHHKAYFTAIYSFMNFVSALLSATEYDWMLISMLPDDANMELFSISADERFQCLVQRSRSTLLMSGTLSPIEGFMRLLPSGVEPVVHMSKPIFPPNRFFAAIVASDEQGDPLVYDSLHRDGEREMNILCTIIGEASSSVPNGIVCFFSGYEYLGKFKRYFEESSEKSKVLRNKATFFESKGMILSNLHSGSLGGGNVFSKFSKEALSGGAILFAVYGGSQSEGIDFRDGLARLVLLIGLPCPPDGVKLQLHRDYFKDKSLNSSISPQQRGLYATLSSDIKSILCFKTVNQSIGRAMRHKNDYAAIVLLDNRYEEPYYRTMLPEYVLRSLHSSKLKRAGSLKIRDLMSSLIDFYQENHLM</sequence>
<keyword evidence="5" id="KW-0547">Nucleotide-binding</keyword>
<dbReference type="GO" id="GO:0016818">
    <property type="term" value="F:hydrolase activity, acting on acid anhydrides, in phosphorus-containing anhydrides"/>
    <property type="evidence" value="ECO:0007669"/>
    <property type="project" value="InterPro"/>
</dbReference>
<evidence type="ECO:0000313" key="16">
    <source>
        <dbReference type="Proteomes" id="UP001230268"/>
    </source>
</evidence>
<dbReference type="InterPro" id="IPR006554">
    <property type="entry name" value="Helicase-like_DEXD_c2"/>
</dbReference>
<feature type="region of interest" description="Disordered" evidence="13">
    <location>
        <begin position="129"/>
        <end position="152"/>
    </location>
</feature>
<reference evidence="15" key="1">
    <citation type="submission" date="2023-08" db="EMBL/GenBank/DDBJ databases">
        <title>Draft sequence of the Babesia gibsoni genome.</title>
        <authorList>
            <person name="Yamagishi J.Y."/>
            <person name="Xuan X.X."/>
        </authorList>
    </citation>
    <scope>NUCLEOTIDE SEQUENCE</scope>
    <source>
        <strain evidence="15">Azabu</strain>
    </source>
</reference>
<dbReference type="InterPro" id="IPR006555">
    <property type="entry name" value="ATP-dep_Helicase_C"/>
</dbReference>
<dbReference type="SMART" id="SM00491">
    <property type="entry name" value="HELICc2"/>
    <property type="match status" value="1"/>
</dbReference>
<dbReference type="PANTHER" id="PTHR11472:SF41">
    <property type="entry name" value="ATP-DEPENDENT DNA HELICASE DDX11-RELATED"/>
    <property type="match status" value="1"/>
</dbReference>
<evidence type="ECO:0000256" key="1">
    <source>
        <dbReference type="ARBA" id="ARBA00001966"/>
    </source>
</evidence>
<keyword evidence="12" id="KW-0539">Nucleus</keyword>
<keyword evidence="4" id="KW-0479">Metal-binding</keyword>
<dbReference type="SUPFAM" id="SSF52540">
    <property type="entry name" value="P-loop containing nucleoside triphosphate hydrolases"/>
    <property type="match status" value="1"/>
</dbReference>
<dbReference type="PROSITE" id="PS51193">
    <property type="entry name" value="HELICASE_ATP_BIND_2"/>
    <property type="match status" value="1"/>
</dbReference>
<comment type="subcellular location">
    <subcellularLocation>
        <location evidence="2">Nucleus</location>
    </subcellularLocation>
</comment>
<keyword evidence="16" id="KW-1185">Reference proteome</keyword>
<protein>
    <submittedName>
        <fullName evidence="15">DNA repair DEAD helicase rad3/xp-d subfamily protein</fullName>
    </submittedName>
</protein>
<dbReference type="GO" id="GO:0046872">
    <property type="term" value="F:metal ion binding"/>
    <property type="evidence" value="ECO:0007669"/>
    <property type="project" value="UniProtKB-KW"/>
</dbReference>
<dbReference type="GO" id="GO:0003677">
    <property type="term" value="F:DNA binding"/>
    <property type="evidence" value="ECO:0007669"/>
    <property type="project" value="InterPro"/>
</dbReference>
<dbReference type="Proteomes" id="UP001230268">
    <property type="component" value="Unassembled WGS sequence"/>
</dbReference>
<dbReference type="InterPro" id="IPR002464">
    <property type="entry name" value="DNA/RNA_helicase_DEAH_CS"/>
</dbReference>
<evidence type="ECO:0000256" key="7">
    <source>
        <dbReference type="ARBA" id="ARBA00022806"/>
    </source>
</evidence>
<keyword evidence="7 15" id="KW-0347">Helicase</keyword>
<keyword evidence="8" id="KW-0067">ATP-binding</keyword>
<dbReference type="Gene3D" id="3.40.50.300">
    <property type="entry name" value="P-loop containing nucleotide triphosphate hydrolases"/>
    <property type="match status" value="2"/>
</dbReference>
<dbReference type="PANTHER" id="PTHR11472">
    <property type="entry name" value="DNA REPAIR DEAD HELICASE RAD3/XP-D SUBFAMILY MEMBER"/>
    <property type="match status" value="1"/>
</dbReference>
<evidence type="ECO:0000256" key="10">
    <source>
        <dbReference type="ARBA" id="ARBA00023014"/>
    </source>
</evidence>
<keyword evidence="10" id="KW-0411">Iron-sulfur</keyword>
<proteinExistence type="inferred from homology"/>
<dbReference type="Pfam" id="PF06733">
    <property type="entry name" value="DEAD_2"/>
    <property type="match status" value="1"/>
</dbReference>
<keyword evidence="6" id="KW-0378">Hydrolase</keyword>
<dbReference type="InterPro" id="IPR013020">
    <property type="entry name" value="Rad3/Chl1-like"/>
</dbReference>
<dbReference type="GO" id="GO:0003678">
    <property type="term" value="F:DNA helicase activity"/>
    <property type="evidence" value="ECO:0007669"/>
    <property type="project" value="InterPro"/>
</dbReference>
<evidence type="ECO:0000256" key="11">
    <source>
        <dbReference type="ARBA" id="ARBA00023235"/>
    </source>
</evidence>
<dbReference type="InterPro" id="IPR014013">
    <property type="entry name" value="Helic_SF1/SF2_ATP-bd_DinG/Rad3"/>
</dbReference>
<feature type="domain" description="Helicase ATP-binding" evidence="14">
    <location>
        <begin position="5"/>
        <end position="351"/>
    </location>
</feature>